<dbReference type="PANTHER" id="PTHR43329">
    <property type="entry name" value="EPOXIDE HYDROLASE"/>
    <property type="match status" value="1"/>
</dbReference>
<proteinExistence type="predicted"/>
<protein>
    <submittedName>
        <fullName evidence="4">Alpha/beta hydrolase</fullName>
    </submittedName>
</protein>
<evidence type="ECO:0000259" key="3">
    <source>
        <dbReference type="Pfam" id="PF12697"/>
    </source>
</evidence>
<accession>A0ABM8G344</accession>
<dbReference type="GO" id="GO:0016787">
    <property type="term" value="F:hydrolase activity"/>
    <property type="evidence" value="ECO:0007669"/>
    <property type="project" value="UniProtKB-KW"/>
</dbReference>
<evidence type="ECO:0000313" key="4">
    <source>
        <dbReference type="EMBL" id="BDZ42558.1"/>
    </source>
</evidence>
<keyword evidence="5" id="KW-1185">Reference proteome</keyword>
<dbReference type="InterPro" id="IPR000073">
    <property type="entry name" value="AB_hydrolase_1"/>
</dbReference>
<dbReference type="EMBL" id="AP027729">
    <property type="protein sequence ID" value="BDZ42558.1"/>
    <property type="molecule type" value="Genomic_DNA"/>
</dbReference>
<organism evidence="4 5">
    <name type="scientific">Paraoerskovia sediminicola</name>
    <dbReference type="NCBI Taxonomy" id="1138587"/>
    <lineage>
        <taxon>Bacteria</taxon>
        <taxon>Bacillati</taxon>
        <taxon>Actinomycetota</taxon>
        <taxon>Actinomycetes</taxon>
        <taxon>Micrococcales</taxon>
        <taxon>Cellulomonadaceae</taxon>
        <taxon>Paraoerskovia</taxon>
    </lineage>
</organism>
<reference evidence="5" key="1">
    <citation type="journal article" date="2019" name="Int. J. Syst. Evol. Microbiol.">
        <title>The Global Catalogue of Microorganisms (GCM) 10K type strain sequencing project: providing services to taxonomists for standard genome sequencing and annotation.</title>
        <authorList>
            <consortium name="The Broad Institute Genomics Platform"/>
            <consortium name="The Broad Institute Genome Sequencing Center for Infectious Disease"/>
            <person name="Wu L."/>
            <person name="Ma J."/>
        </authorList>
    </citation>
    <scope>NUCLEOTIDE SEQUENCE [LARGE SCALE GENOMIC DNA]</scope>
    <source>
        <strain evidence="5">NBRC 108565</strain>
    </source>
</reference>
<feature type="region of interest" description="Disordered" evidence="2">
    <location>
        <begin position="35"/>
        <end position="54"/>
    </location>
</feature>
<dbReference type="InterPro" id="IPR000639">
    <property type="entry name" value="Epox_hydrolase-like"/>
</dbReference>
<dbReference type="Gene3D" id="3.40.50.1820">
    <property type="entry name" value="alpha/beta hydrolase"/>
    <property type="match status" value="1"/>
</dbReference>
<dbReference type="InterPro" id="IPR029058">
    <property type="entry name" value="AB_hydrolase_fold"/>
</dbReference>
<dbReference type="Pfam" id="PF12697">
    <property type="entry name" value="Abhydrolase_6"/>
    <property type="match status" value="1"/>
</dbReference>
<sequence>MIADYTSALQDGPWRHEFVPANGCRFHVATAEPAPVRAGEQTAQPSGEQGASTERRPAPLVVLLHSFPQFWWAWRLQIPALAAAGFRVAALDLRGTGGSDKPPLGYDVPMRTRDVAGVIRSLGAESAYVVGHGTGAAIAWACAAYQPRTTAGVVALSAPHPARRRVAVRRALTPSAARHIAFAQLPTLPERALTRGTLVADLLTEGSVAPVPPEAVATYRTALQIPFAAHSAMEALRWSVRSAPTPGGARYVSTMRRPVDVPALQLQGELDPWVRGTGAATDAADLARTFRLETIPGAGHFLPEEAPDAVSEALVSWLSEVRRS</sequence>
<evidence type="ECO:0000256" key="2">
    <source>
        <dbReference type="SAM" id="MobiDB-lite"/>
    </source>
</evidence>
<keyword evidence="1 4" id="KW-0378">Hydrolase</keyword>
<evidence type="ECO:0000256" key="1">
    <source>
        <dbReference type="ARBA" id="ARBA00022801"/>
    </source>
</evidence>
<name>A0ABM8G344_9CELL</name>
<evidence type="ECO:0000313" key="5">
    <source>
        <dbReference type="Proteomes" id="UP001321475"/>
    </source>
</evidence>
<dbReference type="Proteomes" id="UP001321475">
    <property type="component" value="Chromosome"/>
</dbReference>
<feature type="domain" description="AB hydrolase-1" evidence="3">
    <location>
        <begin position="61"/>
        <end position="313"/>
    </location>
</feature>
<dbReference type="RefSeq" id="WP_286217021.1">
    <property type="nucleotide sequence ID" value="NZ_AP027729.1"/>
</dbReference>
<feature type="compositionally biased region" description="Polar residues" evidence="2">
    <location>
        <begin position="41"/>
        <end position="52"/>
    </location>
</feature>
<dbReference type="SUPFAM" id="SSF53474">
    <property type="entry name" value="alpha/beta-Hydrolases"/>
    <property type="match status" value="1"/>
</dbReference>
<dbReference type="PRINTS" id="PR00412">
    <property type="entry name" value="EPOXHYDRLASE"/>
</dbReference>
<gene>
    <name evidence="4" type="ORF">GCM10025865_18570</name>
</gene>